<organism evidence="1 2">
    <name type="scientific">Granulicella aggregans</name>
    <dbReference type="NCBI Taxonomy" id="474949"/>
    <lineage>
        <taxon>Bacteria</taxon>
        <taxon>Pseudomonadati</taxon>
        <taxon>Acidobacteriota</taxon>
        <taxon>Terriglobia</taxon>
        <taxon>Terriglobales</taxon>
        <taxon>Acidobacteriaceae</taxon>
        <taxon>Granulicella</taxon>
    </lineage>
</organism>
<dbReference type="Proteomes" id="UP000540989">
    <property type="component" value="Unassembled WGS sequence"/>
</dbReference>
<keyword evidence="2" id="KW-1185">Reference proteome</keyword>
<dbReference type="EMBL" id="JACHIP010000031">
    <property type="protein sequence ID" value="MBB5061190.1"/>
    <property type="molecule type" value="Genomic_DNA"/>
</dbReference>
<dbReference type="AlphaFoldDB" id="A0A7W8E8E3"/>
<proteinExistence type="predicted"/>
<accession>A0A7W8E8E3</accession>
<name>A0A7W8E8E3_9BACT</name>
<dbReference type="RefSeq" id="WP_184223953.1">
    <property type="nucleotide sequence ID" value="NZ_JACHIP010000031.1"/>
</dbReference>
<evidence type="ECO:0000313" key="2">
    <source>
        <dbReference type="Proteomes" id="UP000540989"/>
    </source>
</evidence>
<sequence>MKSYLRQAILGITGIVGIALLCSPLHSQTSNLPPGVIDGSKTPELIPDSTAFRLVFLSLRVPQSPTEGDLKKQEMHFKRIGLSDVDKAAARDVLSHFHTAYHQWQTKYIQTSNPIDMTAARSEREAIVEETTASFINQLSSDGATKLAKFVQSAKVRMIVRE</sequence>
<evidence type="ECO:0000313" key="1">
    <source>
        <dbReference type="EMBL" id="MBB5061190.1"/>
    </source>
</evidence>
<reference evidence="1 2" key="1">
    <citation type="submission" date="2020-08" db="EMBL/GenBank/DDBJ databases">
        <title>Genomic Encyclopedia of Type Strains, Phase IV (KMG-V): Genome sequencing to study the core and pangenomes of soil and plant-associated prokaryotes.</title>
        <authorList>
            <person name="Whitman W."/>
        </authorList>
    </citation>
    <scope>NUCLEOTIDE SEQUENCE [LARGE SCALE GENOMIC DNA]</scope>
    <source>
        <strain evidence="1 2">M8UP14</strain>
    </source>
</reference>
<gene>
    <name evidence="1" type="ORF">HDF16_005926</name>
</gene>
<protein>
    <submittedName>
        <fullName evidence="1">Uncharacterized protein</fullName>
    </submittedName>
</protein>
<comment type="caution">
    <text evidence="1">The sequence shown here is derived from an EMBL/GenBank/DDBJ whole genome shotgun (WGS) entry which is preliminary data.</text>
</comment>